<keyword evidence="2" id="KW-1185">Reference proteome</keyword>
<dbReference type="PANTHER" id="PTHR31094">
    <property type="entry name" value="RIKEN CDNA 2310061I04 GENE"/>
    <property type="match status" value="1"/>
</dbReference>
<accession>A0A6P3YDL4</accession>
<evidence type="ECO:0000313" key="2">
    <source>
        <dbReference type="Proteomes" id="UP000515204"/>
    </source>
</evidence>
<gene>
    <name evidence="3" type="primary">LOC106752177</name>
</gene>
<protein>
    <submittedName>
        <fullName evidence="3">Uncharacterized protein LOC106752177</fullName>
    </submittedName>
</protein>
<sequence length="397" mass="46089">MSLCFRVLPGRLLSFVNSRKSLSKLGRYQLRKNTGSTFMKQFLDTQRIFARASTTSKTSVPTVDYVLHQNLPLSSLIDTYSQWSERSFGRRLYRYDDNVRRNMTYWSQMRRSQRTQRLSAVAKNRKHIIGITSDDVTVSQTQSVIGNVKNNSFLDNSRIIVPILEDFHRSPGLSIRSNILFTDVTPLKSSQQQSSPSPQDTEGKPSQEQMQRVFDCLSEDLPKLFVKMQNYAIYTEDIIFINNIRGVTTKGLMSYVKQLALLKALGHVKFAFVKFDIIKITMHIEDATVRVRWRIRGVSTIRMLSICWKYKLFNIREALEKDSELWYDGFSTYYVNSEGKVYKHIADKVMPDQDVAEKKDDLRIAPKLALFRGLTDVFNNDECFSELCTTLKFHRLE</sequence>
<dbReference type="Proteomes" id="UP000515204">
    <property type="component" value="Unplaced"/>
</dbReference>
<evidence type="ECO:0000313" key="3">
    <source>
        <dbReference type="RefSeq" id="XP_014489191.1"/>
    </source>
</evidence>
<dbReference type="RefSeq" id="XP_014489191.1">
    <property type="nucleotide sequence ID" value="XM_014633705.1"/>
</dbReference>
<dbReference type="GeneID" id="106752177"/>
<reference evidence="3" key="1">
    <citation type="submission" date="2025-08" db="UniProtKB">
        <authorList>
            <consortium name="RefSeq"/>
        </authorList>
    </citation>
    <scope>IDENTIFICATION</scope>
</reference>
<dbReference type="PANTHER" id="PTHR31094:SF2">
    <property type="entry name" value="RIKEN CDNA 2310061I04 GENE"/>
    <property type="match status" value="1"/>
</dbReference>
<dbReference type="AlphaFoldDB" id="A0A6P3YDL4"/>
<dbReference type="Pfam" id="PF10184">
    <property type="entry name" value="DUF2358"/>
    <property type="match status" value="1"/>
</dbReference>
<name>A0A6P3YDL4_DINQU</name>
<feature type="region of interest" description="Disordered" evidence="1">
    <location>
        <begin position="188"/>
        <end position="209"/>
    </location>
</feature>
<evidence type="ECO:0000256" key="1">
    <source>
        <dbReference type="SAM" id="MobiDB-lite"/>
    </source>
</evidence>
<dbReference type="KEGG" id="dqu:106752177"/>
<feature type="compositionally biased region" description="Low complexity" evidence="1">
    <location>
        <begin position="189"/>
        <end position="199"/>
    </location>
</feature>
<dbReference type="InterPro" id="IPR018790">
    <property type="entry name" value="DUF2358"/>
</dbReference>
<organism evidence="2 3">
    <name type="scientific">Dinoponera quadriceps</name>
    <name type="common">South American ant</name>
    <dbReference type="NCBI Taxonomy" id="609295"/>
    <lineage>
        <taxon>Eukaryota</taxon>
        <taxon>Metazoa</taxon>
        <taxon>Ecdysozoa</taxon>
        <taxon>Arthropoda</taxon>
        <taxon>Hexapoda</taxon>
        <taxon>Insecta</taxon>
        <taxon>Pterygota</taxon>
        <taxon>Neoptera</taxon>
        <taxon>Endopterygota</taxon>
        <taxon>Hymenoptera</taxon>
        <taxon>Apocrita</taxon>
        <taxon>Aculeata</taxon>
        <taxon>Formicoidea</taxon>
        <taxon>Formicidae</taxon>
        <taxon>Ponerinae</taxon>
        <taxon>Ponerini</taxon>
        <taxon>Dinoponera</taxon>
    </lineage>
</organism>
<dbReference type="OrthoDB" id="44820at2759"/>
<proteinExistence type="predicted"/>